<feature type="domain" description="CCHC-type" evidence="3">
    <location>
        <begin position="174"/>
        <end position="190"/>
    </location>
</feature>
<dbReference type="EMBL" id="HBUE01143379">
    <property type="protein sequence ID" value="CAG6501865.1"/>
    <property type="molecule type" value="Transcribed_RNA"/>
</dbReference>
<dbReference type="GO" id="GO:0008270">
    <property type="term" value="F:zinc ion binding"/>
    <property type="evidence" value="ECO:0007669"/>
    <property type="project" value="UniProtKB-KW"/>
</dbReference>
<dbReference type="EMBL" id="HBUE01143382">
    <property type="protein sequence ID" value="CAG6501868.1"/>
    <property type="molecule type" value="Transcribed_RNA"/>
</dbReference>
<sequence>MDSSSVHTNCIKLQFTATSKMPTDSEIFGFFQKRGWLAESLVAMFRAPREHCVYVKFKTEELLTAALLECPSSEAFLYDSGETVQVTFSTGRGNFRYVRLFGLPVEVDNKHVVNVLEKYGRIHQTVRERYGPDTGYPILNGVRGVHMEISKEIPCQLHVQHFQLRVFYDGVTNKCYSCGSTEHIKVNCPKRKSAGGRPSTYAEAIQISDKNQFPAIQQDQTAVKPASALVPALEQDPGCAKVVEEYTIEDGGSFEELPFRSSPEIPDAPVPKEIDDSLDLTDQGRSISKKRLRSMFKNAKKPDEKSSDSSPEKLKVPRSARVTEEQAKLQKKN</sequence>
<accession>A0A8D8GCB1</accession>
<evidence type="ECO:0000256" key="2">
    <source>
        <dbReference type="SAM" id="MobiDB-lite"/>
    </source>
</evidence>
<reference evidence="4" key="1">
    <citation type="submission" date="2021-05" db="EMBL/GenBank/DDBJ databases">
        <authorList>
            <person name="Alioto T."/>
            <person name="Alioto T."/>
            <person name="Gomez Garrido J."/>
        </authorList>
    </citation>
    <scope>NUCLEOTIDE SEQUENCE</scope>
</reference>
<evidence type="ECO:0000259" key="3">
    <source>
        <dbReference type="PROSITE" id="PS50158"/>
    </source>
</evidence>
<dbReference type="PROSITE" id="PS50158">
    <property type="entry name" value="ZF_CCHC"/>
    <property type="match status" value="1"/>
</dbReference>
<keyword evidence="1" id="KW-0479">Metal-binding</keyword>
<dbReference type="GO" id="GO:0003676">
    <property type="term" value="F:nucleic acid binding"/>
    <property type="evidence" value="ECO:0007669"/>
    <property type="project" value="InterPro"/>
</dbReference>
<evidence type="ECO:0000256" key="1">
    <source>
        <dbReference type="PROSITE-ProRule" id="PRU00047"/>
    </source>
</evidence>
<proteinExistence type="predicted"/>
<keyword evidence="1" id="KW-0862">Zinc</keyword>
<protein>
    <submittedName>
        <fullName evidence="4">(northern house mosquito) hypothetical protein</fullName>
    </submittedName>
</protein>
<dbReference type="SMART" id="SM00343">
    <property type="entry name" value="ZnF_C2HC"/>
    <property type="match status" value="1"/>
</dbReference>
<evidence type="ECO:0000313" key="4">
    <source>
        <dbReference type="EMBL" id="CAG6501868.1"/>
    </source>
</evidence>
<dbReference type="AlphaFoldDB" id="A0A8D8GCB1"/>
<feature type="region of interest" description="Disordered" evidence="2">
    <location>
        <begin position="253"/>
        <end position="333"/>
    </location>
</feature>
<feature type="compositionally biased region" description="Basic and acidic residues" evidence="2">
    <location>
        <begin position="300"/>
        <end position="333"/>
    </location>
</feature>
<dbReference type="InterPro" id="IPR001878">
    <property type="entry name" value="Znf_CCHC"/>
</dbReference>
<dbReference type="Pfam" id="PF00098">
    <property type="entry name" value="zf-CCHC"/>
    <property type="match status" value="1"/>
</dbReference>
<name>A0A8D8GCB1_CULPI</name>
<keyword evidence="1" id="KW-0863">Zinc-finger</keyword>
<organism evidence="4">
    <name type="scientific">Culex pipiens</name>
    <name type="common">House mosquito</name>
    <dbReference type="NCBI Taxonomy" id="7175"/>
    <lineage>
        <taxon>Eukaryota</taxon>
        <taxon>Metazoa</taxon>
        <taxon>Ecdysozoa</taxon>
        <taxon>Arthropoda</taxon>
        <taxon>Hexapoda</taxon>
        <taxon>Insecta</taxon>
        <taxon>Pterygota</taxon>
        <taxon>Neoptera</taxon>
        <taxon>Endopterygota</taxon>
        <taxon>Diptera</taxon>
        <taxon>Nematocera</taxon>
        <taxon>Culicoidea</taxon>
        <taxon>Culicidae</taxon>
        <taxon>Culicinae</taxon>
        <taxon>Culicini</taxon>
        <taxon>Culex</taxon>
        <taxon>Culex</taxon>
    </lineage>
</organism>